<keyword evidence="11" id="KW-1185">Reference proteome</keyword>
<dbReference type="PANTHER" id="PTHR12560">
    <property type="entry name" value="LONGEVITY ASSURANCE FACTOR 1 LAG1"/>
    <property type="match status" value="1"/>
</dbReference>
<proteinExistence type="inferred from homology"/>
<feature type="transmembrane region" description="Helical" evidence="8">
    <location>
        <begin position="260"/>
        <end position="281"/>
    </location>
</feature>
<sequence>MTMVEQPKPQSYSATKAVKQTLNSKKDYTDSAVKRACHWIVDKQIEWTLALLAVIHGHDYFVAQHKSPFVHMKHKIPGDAQGRYYRGSQDVYYILYWVIAFTLVRIVVMTKILEPFAKWWGVRSSRKVTRFAEQGWQTIFYIVSNSAGLYVMSQNPHWMNTAGYWTNYPEGHRQMSALMKSYYLVQMGFWLHQIFVLLIEERRKDFVAMFVHHIVTCTLLILSLYMNYTRVGNAILCCMDFADIFLTGTKCMRYLGFEKLTEYSFVVFLASWIYTRHYLFIKVIYSVMYESKQILSLTQWDPANGSYYSRNTIKGFVALLCTLQLLLIYWLMLMLRIVYRMVFKSTLEDSRSDSESDGEDDPNAANSAKGPSSKKSKKND</sequence>
<keyword evidence="4 8" id="KW-1133">Transmembrane helix</keyword>
<comment type="caution">
    <text evidence="10">The sequence shown here is derived from an EMBL/GenBank/DDBJ whole genome shotgun (WGS) entry which is preliminary data.</text>
</comment>
<evidence type="ECO:0000256" key="8">
    <source>
        <dbReference type="SAM" id="Phobius"/>
    </source>
</evidence>
<keyword evidence="10" id="KW-0808">Transferase</keyword>
<accession>A0A9W7XUU7</accession>
<dbReference type="GO" id="GO:0046513">
    <property type="term" value="P:ceramide biosynthetic process"/>
    <property type="evidence" value="ECO:0007669"/>
    <property type="project" value="InterPro"/>
</dbReference>
<dbReference type="AlphaFoldDB" id="A0A9W7XUU7"/>
<evidence type="ECO:0000259" key="9">
    <source>
        <dbReference type="PROSITE" id="PS50922"/>
    </source>
</evidence>
<feature type="transmembrane region" description="Helical" evidence="8">
    <location>
        <begin position="181"/>
        <end position="199"/>
    </location>
</feature>
<feature type="transmembrane region" description="Helical" evidence="8">
    <location>
        <begin position="94"/>
        <end position="113"/>
    </location>
</feature>
<keyword evidence="3 6" id="KW-0812">Transmembrane</keyword>
<dbReference type="Pfam" id="PF03798">
    <property type="entry name" value="TRAM_LAG1_CLN8"/>
    <property type="match status" value="1"/>
</dbReference>
<evidence type="ECO:0000256" key="4">
    <source>
        <dbReference type="ARBA" id="ARBA00022989"/>
    </source>
</evidence>
<evidence type="ECO:0000256" key="6">
    <source>
        <dbReference type="PROSITE-ProRule" id="PRU00205"/>
    </source>
</evidence>
<dbReference type="SMART" id="SM00724">
    <property type="entry name" value="TLC"/>
    <property type="match status" value="1"/>
</dbReference>
<feature type="transmembrane region" description="Helical" evidence="8">
    <location>
        <begin position="316"/>
        <end position="335"/>
    </location>
</feature>
<protein>
    <submittedName>
        <fullName evidence="10">Sphingosine N-acyltransferase lag1</fullName>
        <ecNumber evidence="10">2.3.1.24</ecNumber>
    </submittedName>
</protein>
<evidence type="ECO:0000256" key="5">
    <source>
        <dbReference type="ARBA" id="ARBA00023136"/>
    </source>
</evidence>
<dbReference type="Proteomes" id="UP001149813">
    <property type="component" value="Unassembled WGS sequence"/>
</dbReference>
<dbReference type="InterPro" id="IPR016439">
    <property type="entry name" value="Lag1/Lac1-like"/>
</dbReference>
<dbReference type="OrthoDB" id="537032at2759"/>
<organism evidence="10 11">
    <name type="scientific">Coemansia erecta</name>
    <dbReference type="NCBI Taxonomy" id="147472"/>
    <lineage>
        <taxon>Eukaryota</taxon>
        <taxon>Fungi</taxon>
        <taxon>Fungi incertae sedis</taxon>
        <taxon>Zoopagomycota</taxon>
        <taxon>Kickxellomycotina</taxon>
        <taxon>Kickxellomycetes</taxon>
        <taxon>Kickxellales</taxon>
        <taxon>Kickxellaceae</taxon>
        <taxon>Coemansia</taxon>
    </lineage>
</organism>
<comment type="subcellular location">
    <subcellularLocation>
        <location evidence="1">Membrane</location>
        <topology evidence="1">Multi-pass membrane protein</topology>
    </subcellularLocation>
</comment>
<name>A0A9W7XUU7_9FUNG</name>
<evidence type="ECO:0000313" key="11">
    <source>
        <dbReference type="Proteomes" id="UP001149813"/>
    </source>
</evidence>
<dbReference type="PROSITE" id="PS50922">
    <property type="entry name" value="TLC"/>
    <property type="match status" value="1"/>
</dbReference>
<dbReference type="GO" id="GO:0050291">
    <property type="term" value="F:sphingosine N-acyltransferase activity"/>
    <property type="evidence" value="ECO:0007669"/>
    <property type="project" value="UniProtKB-EC"/>
</dbReference>
<evidence type="ECO:0000256" key="2">
    <source>
        <dbReference type="ARBA" id="ARBA00009808"/>
    </source>
</evidence>
<keyword evidence="10" id="KW-0012">Acyltransferase</keyword>
<feature type="region of interest" description="Disordered" evidence="7">
    <location>
        <begin position="350"/>
        <end position="380"/>
    </location>
</feature>
<dbReference type="InterPro" id="IPR006634">
    <property type="entry name" value="TLC-dom"/>
</dbReference>
<reference evidence="10" key="1">
    <citation type="submission" date="2022-07" db="EMBL/GenBank/DDBJ databases">
        <title>Phylogenomic reconstructions and comparative analyses of Kickxellomycotina fungi.</title>
        <authorList>
            <person name="Reynolds N.K."/>
            <person name="Stajich J.E."/>
            <person name="Barry K."/>
            <person name="Grigoriev I.V."/>
            <person name="Crous P."/>
            <person name="Smith M.E."/>
        </authorList>
    </citation>
    <scope>NUCLEOTIDE SEQUENCE</scope>
    <source>
        <strain evidence="10">NBRC 32514</strain>
    </source>
</reference>
<feature type="domain" description="TLC" evidence="9">
    <location>
        <begin position="126"/>
        <end position="343"/>
    </location>
</feature>
<dbReference type="EC" id="2.3.1.24" evidence="10"/>
<dbReference type="PIRSF" id="PIRSF005225">
    <property type="entry name" value="LAG1_LAC1"/>
    <property type="match status" value="1"/>
</dbReference>
<dbReference type="PANTHER" id="PTHR12560:SF0">
    <property type="entry name" value="LD18904P"/>
    <property type="match status" value="1"/>
</dbReference>
<comment type="similarity">
    <text evidence="2">Belongs to the sphingosine N-acyltransferase family.</text>
</comment>
<evidence type="ECO:0000256" key="3">
    <source>
        <dbReference type="ARBA" id="ARBA00022692"/>
    </source>
</evidence>
<dbReference type="EMBL" id="JANBOJ010000406">
    <property type="protein sequence ID" value="KAJ1719407.1"/>
    <property type="molecule type" value="Genomic_DNA"/>
</dbReference>
<keyword evidence="5 6" id="KW-0472">Membrane</keyword>
<feature type="transmembrane region" description="Helical" evidence="8">
    <location>
        <begin position="206"/>
        <end position="225"/>
    </location>
</feature>
<dbReference type="GO" id="GO:0016020">
    <property type="term" value="C:membrane"/>
    <property type="evidence" value="ECO:0007669"/>
    <property type="project" value="UniProtKB-SubCell"/>
</dbReference>
<gene>
    <name evidence="10" type="primary">lag1_2</name>
    <name evidence="10" type="ORF">LPJ53_005833</name>
</gene>
<evidence type="ECO:0000256" key="7">
    <source>
        <dbReference type="SAM" id="MobiDB-lite"/>
    </source>
</evidence>
<evidence type="ECO:0000256" key="1">
    <source>
        <dbReference type="ARBA" id="ARBA00004141"/>
    </source>
</evidence>
<evidence type="ECO:0000313" key="10">
    <source>
        <dbReference type="EMBL" id="KAJ1719407.1"/>
    </source>
</evidence>